<reference evidence="9" key="2">
    <citation type="submission" date="2015-02" db="UniProtKB">
        <authorList>
            <consortium name="EnsemblMetazoa"/>
        </authorList>
    </citation>
    <scope>IDENTIFICATION</scope>
</reference>
<feature type="transmembrane region" description="Helical" evidence="6">
    <location>
        <begin position="296"/>
        <end position="316"/>
    </location>
</feature>
<protein>
    <recommendedName>
        <fullName evidence="8">GOST seven transmembrane domain-containing protein</fullName>
    </recommendedName>
</protein>
<feature type="transmembrane region" description="Helical" evidence="6">
    <location>
        <begin position="398"/>
        <end position="415"/>
    </location>
</feature>
<dbReference type="HOGENOM" id="CLU_027525_0_0_1"/>
<evidence type="ECO:0000313" key="9">
    <source>
        <dbReference type="EnsemblMetazoa" id="SMAR002220-PA"/>
    </source>
</evidence>
<keyword evidence="5 6" id="KW-0472">Membrane</keyword>
<dbReference type="InterPro" id="IPR053937">
    <property type="entry name" value="GOST_TM"/>
</dbReference>
<evidence type="ECO:0000256" key="6">
    <source>
        <dbReference type="SAM" id="Phobius"/>
    </source>
</evidence>
<dbReference type="eggNOG" id="KOG2568">
    <property type="taxonomic scope" value="Eukaryota"/>
</dbReference>
<proteinExistence type="predicted"/>
<evidence type="ECO:0000256" key="4">
    <source>
        <dbReference type="ARBA" id="ARBA00022989"/>
    </source>
</evidence>
<dbReference type="GO" id="GO:0005794">
    <property type="term" value="C:Golgi apparatus"/>
    <property type="evidence" value="ECO:0007669"/>
    <property type="project" value="TreeGrafter"/>
</dbReference>
<dbReference type="PANTHER" id="PTHR21229">
    <property type="entry name" value="LUNG SEVEN TRANSMEMBRANE RECEPTOR"/>
    <property type="match status" value="1"/>
</dbReference>
<dbReference type="PhylomeDB" id="T1IML1"/>
<keyword evidence="10" id="KW-1185">Reference proteome</keyword>
<dbReference type="PANTHER" id="PTHR21229:SF1">
    <property type="entry name" value="GH17801P"/>
    <property type="match status" value="1"/>
</dbReference>
<comment type="subcellular location">
    <subcellularLocation>
        <location evidence="1">Membrane</location>
        <topology evidence="1">Multi-pass membrane protein</topology>
    </subcellularLocation>
</comment>
<keyword evidence="2 6" id="KW-0812">Transmembrane</keyword>
<feature type="chain" id="PRO_5004579344" description="GOST seven transmembrane domain-containing protein" evidence="7">
    <location>
        <begin position="26"/>
        <end position="548"/>
    </location>
</feature>
<evidence type="ECO:0000256" key="7">
    <source>
        <dbReference type="SAM" id="SignalP"/>
    </source>
</evidence>
<dbReference type="AlphaFoldDB" id="T1IML1"/>
<evidence type="ECO:0000259" key="8">
    <source>
        <dbReference type="Pfam" id="PF06814"/>
    </source>
</evidence>
<evidence type="ECO:0000256" key="2">
    <source>
        <dbReference type="ARBA" id="ARBA00022692"/>
    </source>
</evidence>
<evidence type="ECO:0000256" key="5">
    <source>
        <dbReference type="ARBA" id="ARBA00023136"/>
    </source>
</evidence>
<feature type="signal peptide" evidence="7">
    <location>
        <begin position="1"/>
        <end position="25"/>
    </location>
</feature>
<keyword evidence="4 6" id="KW-1133">Transmembrane helix</keyword>
<evidence type="ECO:0000256" key="3">
    <source>
        <dbReference type="ARBA" id="ARBA00022729"/>
    </source>
</evidence>
<dbReference type="STRING" id="126957.T1IML1"/>
<dbReference type="Proteomes" id="UP000014500">
    <property type="component" value="Unassembled WGS sequence"/>
</dbReference>
<keyword evidence="3 7" id="KW-0732">Signal</keyword>
<accession>T1IML1</accession>
<dbReference type="OMA" id="NCDEPRT"/>
<dbReference type="GO" id="GO:0042147">
    <property type="term" value="P:retrograde transport, endosome to Golgi"/>
    <property type="evidence" value="ECO:0007669"/>
    <property type="project" value="TreeGrafter"/>
</dbReference>
<dbReference type="EMBL" id="JH431071">
    <property type="status" value="NOT_ANNOTATED_CDS"/>
    <property type="molecule type" value="Genomic_DNA"/>
</dbReference>
<dbReference type="EnsemblMetazoa" id="SMAR002220-RA">
    <property type="protein sequence ID" value="SMAR002220-PA"/>
    <property type="gene ID" value="SMAR002220"/>
</dbReference>
<evidence type="ECO:0000256" key="1">
    <source>
        <dbReference type="ARBA" id="ARBA00004141"/>
    </source>
</evidence>
<evidence type="ECO:0000313" key="10">
    <source>
        <dbReference type="Proteomes" id="UP000014500"/>
    </source>
</evidence>
<sequence>MTFTSREMKELLLLVFTFICPICLSLPEQGVWHFDVNQFNGFVAVSKVVYKNSALHIKVNCDEPRTKATKIDISYIVWMLPCYERGLQFDKSQDLEDMKVFHEHPDSFHVNNIQEESSYFTNESPKVTYDCVVHNTIVIPTIDSKNFVKHRLIPVGTPTDQVDKVEKISTLKSKLIDQTVSPTTEVSVATETTKKGQRKREITSIDSAEITVSTPTTTLKPTKEKKVDTTNKTEEILIDAVKKSGDQPQLLFTSEGVYIVSLLITSLNFETPFSASVDIEIKGTDGYLSATEWPLLPFYGTMCVVYVFYGIGWLIISACQWRDLLRIQFWIGGVIFLGMLEKAVFFGEFQSLHNTGKSVRGAVIAAEIVSCLKRTLARMLIIIVSLGFGIVKPRLGPLLHRVVGVGALYFILSLVEGLMRVLGIRNDPYHQFCTDDANIAAQKKYYQIKSLQAFYEYFNICCCRFAFTPLLDAPDDDEEDEEIPLPDAFDGMKMRGTKNQNNVTKGVEDDLKWIDENIPSGISDVALPSLLDSDEEIMTTKFEMSKMN</sequence>
<dbReference type="GO" id="GO:0005829">
    <property type="term" value="C:cytosol"/>
    <property type="evidence" value="ECO:0007669"/>
    <property type="project" value="GOC"/>
</dbReference>
<feature type="domain" description="GOST seven transmembrane" evidence="8">
    <location>
        <begin position="294"/>
        <end position="428"/>
    </location>
</feature>
<dbReference type="InterPro" id="IPR009637">
    <property type="entry name" value="GPR107/GPR108-like"/>
</dbReference>
<reference evidence="10" key="1">
    <citation type="submission" date="2011-05" db="EMBL/GenBank/DDBJ databases">
        <authorList>
            <person name="Richards S.R."/>
            <person name="Qu J."/>
            <person name="Jiang H."/>
            <person name="Jhangiani S.N."/>
            <person name="Agravi P."/>
            <person name="Goodspeed R."/>
            <person name="Gross S."/>
            <person name="Mandapat C."/>
            <person name="Jackson L."/>
            <person name="Mathew T."/>
            <person name="Pu L."/>
            <person name="Thornton R."/>
            <person name="Saada N."/>
            <person name="Wilczek-Boney K.B."/>
            <person name="Lee S."/>
            <person name="Kovar C."/>
            <person name="Wu Y."/>
            <person name="Scherer S.E."/>
            <person name="Worley K.C."/>
            <person name="Muzny D.M."/>
            <person name="Gibbs R."/>
        </authorList>
    </citation>
    <scope>NUCLEOTIDE SEQUENCE</scope>
    <source>
        <strain evidence="10">Brora</strain>
    </source>
</reference>
<dbReference type="GO" id="GO:0016020">
    <property type="term" value="C:membrane"/>
    <property type="evidence" value="ECO:0007669"/>
    <property type="project" value="UniProtKB-SubCell"/>
</dbReference>
<dbReference type="Pfam" id="PF06814">
    <property type="entry name" value="GOST_TM"/>
    <property type="match status" value="1"/>
</dbReference>
<organism evidence="9 10">
    <name type="scientific">Strigamia maritima</name>
    <name type="common">European centipede</name>
    <name type="synonym">Geophilus maritimus</name>
    <dbReference type="NCBI Taxonomy" id="126957"/>
    <lineage>
        <taxon>Eukaryota</taxon>
        <taxon>Metazoa</taxon>
        <taxon>Ecdysozoa</taxon>
        <taxon>Arthropoda</taxon>
        <taxon>Myriapoda</taxon>
        <taxon>Chilopoda</taxon>
        <taxon>Pleurostigmophora</taxon>
        <taxon>Geophilomorpha</taxon>
        <taxon>Linotaeniidae</taxon>
        <taxon>Strigamia</taxon>
    </lineage>
</organism>
<name>T1IML1_STRMM</name>